<reference evidence="1 2" key="1">
    <citation type="journal article" date="2021" name="ISME J.">
        <title>Genomic evolution of the class Acidithiobacillia: deep-branching Proteobacteria living in extreme acidic conditions.</title>
        <authorList>
            <person name="Moya-Beltran A."/>
            <person name="Beard S."/>
            <person name="Rojas-Villalobos C."/>
            <person name="Issotta F."/>
            <person name="Gallardo Y."/>
            <person name="Ulloa R."/>
            <person name="Giaveno A."/>
            <person name="Degli Esposti M."/>
            <person name="Johnson D.B."/>
            <person name="Quatrini R."/>
        </authorList>
    </citation>
    <scope>NUCLEOTIDE SEQUENCE [LARGE SCALE GENOMIC DNA]</scope>
    <source>
        <strain evidence="1 2">CF3</strain>
    </source>
</reference>
<keyword evidence="1" id="KW-0966">Cell projection</keyword>
<gene>
    <name evidence="1" type="ORF">HF292_005235</name>
</gene>
<protein>
    <submittedName>
        <fullName evidence="1">Flagellar basal body L-ring protein FlgH</fullName>
    </submittedName>
</protein>
<keyword evidence="2" id="KW-1185">Reference proteome</keyword>
<accession>A0ACD5IKG5</accession>
<keyword evidence="1" id="KW-0282">Flagellum</keyword>
<keyword evidence="1" id="KW-0969">Cilium</keyword>
<sequence length="254" mass="26846">MRARGGEMMILSGLNGPLSNGWRGFARVVMAVGWLLSLGACATLKGHHNLKPLRPLPIPAKPESLAAHPANGAIWQTGTNVSLFNDNRANRIGDLITVLIQENSSASNNTNTAINTSDSLNAALTNFFGITPTFGSVAGSPFSPSMGATSGQKYGGTGATTQSNTFTAMLEVTVVRVQGNGNLVIEGSKEVLLNGGHEYIRVAGIVRPADVTPQNTILSTQIADARVEYSGDGSIYSAARMPWLARFFLSLWPF</sequence>
<name>A0ACD5IKG5_9PROT</name>
<evidence type="ECO:0000313" key="2">
    <source>
        <dbReference type="Proteomes" id="UP001196097"/>
    </source>
</evidence>
<dbReference type="Proteomes" id="UP001196097">
    <property type="component" value="Chromosome"/>
</dbReference>
<evidence type="ECO:0000313" key="1">
    <source>
        <dbReference type="EMBL" id="XRP74055.1"/>
    </source>
</evidence>
<dbReference type="EMBL" id="CP130946">
    <property type="protein sequence ID" value="XRP74055.1"/>
    <property type="molecule type" value="Genomic_DNA"/>
</dbReference>
<proteinExistence type="predicted"/>
<organism evidence="1 2">
    <name type="scientific">Acidithiobacillus ferruginosus</name>
    <dbReference type="NCBI Taxonomy" id="3063951"/>
    <lineage>
        <taxon>Bacteria</taxon>
        <taxon>Pseudomonadati</taxon>
        <taxon>Pseudomonadota</taxon>
        <taxon>Acidithiobacillia</taxon>
        <taxon>Acidithiobacillales</taxon>
        <taxon>Acidithiobacillaceae</taxon>
        <taxon>Acidithiobacillus</taxon>
    </lineage>
</organism>